<organism evidence="3 4">
    <name type="scientific">Stephanodiscus triporus</name>
    <dbReference type="NCBI Taxonomy" id="2934178"/>
    <lineage>
        <taxon>Eukaryota</taxon>
        <taxon>Sar</taxon>
        <taxon>Stramenopiles</taxon>
        <taxon>Ochrophyta</taxon>
        <taxon>Bacillariophyta</taxon>
        <taxon>Coscinodiscophyceae</taxon>
        <taxon>Thalassiosirophycidae</taxon>
        <taxon>Stephanodiscales</taxon>
        <taxon>Stephanodiscaceae</taxon>
        <taxon>Stephanodiscus</taxon>
    </lineage>
</organism>
<keyword evidence="2" id="KW-0472">Membrane</keyword>
<keyword evidence="2" id="KW-1133">Transmembrane helix</keyword>
<keyword evidence="2" id="KW-0812">Transmembrane</keyword>
<evidence type="ECO:0000313" key="4">
    <source>
        <dbReference type="Proteomes" id="UP001530315"/>
    </source>
</evidence>
<proteinExistence type="predicted"/>
<evidence type="ECO:0000256" key="2">
    <source>
        <dbReference type="SAM" id="Phobius"/>
    </source>
</evidence>
<gene>
    <name evidence="3" type="ORF">ACHAW5_010175</name>
</gene>
<name>A0ABD3PN36_9STRA</name>
<feature type="region of interest" description="Disordered" evidence="1">
    <location>
        <begin position="110"/>
        <end position="162"/>
    </location>
</feature>
<protein>
    <recommendedName>
        <fullName evidence="5">SEC63 domain-containing protein</fullName>
    </recommendedName>
</protein>
<dbReference type="Proteomes" id="UP001530315">
    <property type="component" value="Unassembled WGS sequence"/>
</dbReference>
<feature type="compositionally biased region" description="Basic and acidic residues" evidence="1">
    <location>
        <begin position="150"/>
        <end position="162"/>
    </location>
</feature>
<feature type="compositionally biased region" description="Basic and acidic residues" evidence="1">
    <location>
        <begin position="363"/>
        <end position="374"/>
    </location>
</feature>
<dbReference type="EMBL" id="JALLAZ020000682">
    <property type="protein sequence ID" value="KAL3789380.1"/>
    <property type="molecule type" value="Genomic_DNA"/>
</dbReference>
<feature type="compositionally biased region" description="Basic and acidic residues" evidence="1">
    <location>
        <begin position="110"/>
        <end position="127"/>
    </location>
</feature>
<sequence length="584" mass="64798">MDAESAQSLLHGVFLAVLLIALIAQYFLLPSSTKSSRVAETKKGGDGSKDKKIDNRVVLDPAADATYLVNRLRPESTPLQILYIIATTPDTVAVTSKHVALAADMREKKRAHLAEKERGGPSHKSMDDLFNDDGWAEDDADDPAAAAAKKAKEEKEKEATRLAKATGKDVTDFNKMMLEGVDDGVLGQEWVVKNLTKLGAWPPPSLDKAFVAGENTFDFEGKMVGPLDHPGVKRALIMTMGRLHAKELNTHPDLMAAGPKGLIDPTYFQATMEYRQRVGQVLEGALKMACTLRSYRLARSVLDAIVMFKIGLADLDGKEQKKWFDDLMTKQYGPSGKPKLVIQEKFLGVPTPEPEKEDDGESKDEAAKKKEAEKKKLVQQIMQTRQVTTTDDKMALEMQITRQHAESFTKEKLAMCQKQGIPPQIALQSYREAWFILVRARGVNDDGSPSHTWDGALGDAKYPGSKHFELLREKKEPLYEMLGPETLTAFTRELASPMSVCENRIVIGWPFVITNVAQKVGKVKIHLPPPVEPGRYEFTVSIVSQEFLGVGEEFSLFVDVAKGVEKKKEDKDEDEGDSENKKDK</sequence>
<feature type="region of interest" description="Disordered" evidence="1">
    <location>
        <begin position="565"/>
        <end position="584"/>
    </location>
</feature>
<accession>A0ABD3PN36</accession>
<reference evidence="3 4" key="1">
    <citation type="submission" date="2024-10" db="EMBL/GenBank/DDBJ databases">
        <title>Updated reference genomes for cyclostephanoid diatoms.</title>
        <authorList>
            <person name="Roberts W.R."/>
            <person name="Alverson A.J."/>
        </authorList>
    </citation>
    <scope>NUCLEOTIDE SEQUENCE [LARGE SCALE GENOMIC DNA]</scope>
    <source>
        <strain evidence="3 4">AJA276-08</strain>
    </source>
</reference>
<feature type="transmembrane region" description="Helical" evidence="2">
    <location>
        <begin position="9"/>
        <end position="29"/>
    </location>
</feature>
<feature type="region of interest" description="Disordered" evidence="1">
    <location>
        <begin position="348"/>
        <end position="374"/>
    </location>
</feature>
<evidence type="ECO:0008006" key="5">
    <source>
        <dbReference type="Google" id="ProtNLM"/>
    </source>
</evidence>
<evidence type="ECO:0000313" key="3">
    <source>
        <dbReference type="EMBL" id="KAL3789380.1"/>
    </source>
</evidence>
<keyword evidence="4" id="KW-1185">Reference proteome</keyword>
<evidence type="ECO:0000256" key="1">
    <source>
        <dbReference type="SAM" id="MobiDB-lite"/>
    </source>
</evidence>
<feature type="compositionally biased region" description="Acidic residues" evidence="1">
    <location>
        <begin position="129"/>
        <end position="142"/>
    </location>
</feature>
<dbReference type="AlphaFoldDB" id="A0ABD3PN36"/>
<comment type="caution">
    <text evidence="3">The sequence shown here is derived from an EMBL/GenBank/DDBJ whole genome shotgun (WGS) entry which is preliminary data.</text>
</comment>